<feature type="repeat" description="ANK" evidence="3">
    <location>
        <begin position="69"/>
        <end position="101"/>
    </location>
</feature>
<evidence type="ECO:0000256" key="1">
    <source>
        <dbReference type="ARBA" id="ARBA00022737"/>
    </source>
</evidence>
<name>A0AAV7ICH9_COTGL</name>
<proteinExistence type="predicted"/>
<dbReference type="SUPFAM" id="SSF48403">
    <property type="entry name" value="Ankyrin repeat"/>
    <property type="match status" value="1"/>
</dbReference>
<organism evidence="4 5">
    <name type="scientific">Cotesia glomerata</name>
    <name type="common">Lepidopteran parasitic wasp</name>
    <name type="synonym">Apanteles glomeratus</name>
    <dbReference type="NCBI Taxonomy" id="32391"/>
    <lineage>
        <taxon>Eukaryota</taxon>
        <taxon>Metazoa</taxon>
        <taxon>Ecdysozoa</taxon>
        <taxon>Arthropoda</taxon>
        <taxon>Hexapoda</taxon>
        <taxon>Insecta</taxon>
        <taxon>Pterygota</taxon>
        <taxon>Neoptera</taxon>
        <taxon>Endopterygota</taxon>
        <taxon>Hymenoptera</taxon>
        <taxon>Apocrita</taxon>
        <taxon>Ichneumonoidea</taxon>
        <taxon>Braconidae</taxon>
        <taxon>Microgastrinae</taxon>
        <taxon>Cotesia</taxon>
    </lineage>
</organism>
<dbReference type="InterPro" id="IPR036770">
    <property type="entry name" value="Ankyrin_rpt-contain_sf"/>
</dbReference>
<keyword evidence="2 3" id="KW-0040">ANK repeat</keyword>
<dbReference type="SMART" id="SM00248">
    <property type="entry name" value="ANK"/>
    <property type="match status" value="4"/>
</dbReference>
<protein>
    <recommendedName>
        <fullName evidence="6">Ankyrin repeat protein</fullName>
    </recommendedName>
</protein>
<keyword evidence="1" id="KW-0677">Repeat</keyword>
<dbReference type="AlphaFoldDB" id="A0AAV7ICH9"/>
<dbReference type="Gene3D" id="1.25.40.20">
    <property type="entry name" value="Ankyrin repeat-containing domain"/>
    <property type="match status" value="2"/>
</dbReference>
<sequence>MEMFSIFKCWPDTSSHDQWNSKENLPLELKFGEFAGYTLLHHACIHNCPSAVTILHRYHHLSPTAKADNGVQPIELAAFKGNFKTVDKLLELGYSIDVELSYDQYIKHKKKYQKWNSTFTDEIPLFFYLLFNNCDMKNYFKYNPNLTLLDSKNKTLLMRAIENRDERLIEFLLKNLEVKELNRQDENGFVAVHYLFKYQFPPSHLSCLKSQRHTILESLYRRGADLNAMGYNGPESLPIHMAAFHGYVDVGILIKKTNLF</sequence>
<dbReference type="PANTHER" id="PTHR24198:SF165">
    <property type="entry name" value="ANKYRIN REPEAT-CONTAINING PROTEIN-RELATED"/>
    <property type="match status" value="1"/>
</dbReference>
<dbReference type="PROSITE" id="PS50088">
    <property type="entry name" value="ANK_REPEAT"/>
    <property type="match status" value="1"/>
</dbReference>
<evidence type="ECO:0000313" key="4">
    <source>
        <dbReference type="EMBL" id="KAH0549975.1"/>
    </source>
</evidence>
<evidence type="ECO:0000256" key="2">
    <source>
        <dbReference type="ARBA" id="ARBA00023043"/>
    </source>
</evidence>
<evidence type="ECO:0000256" key="3">
    <source>
        <dbReference type="PROSITE-ProRule" id="PRU00023"/>
    </source>
</evidence>
<dbReference type="InterPro" id="IPR002110">
    <property type="entry name" value="Ankyrin_rpt"/>
</dbReference>
<dbReference type="Proteomes" id="UP000826195">
    <property type="component" value="Unassembled WGS sequence"/>
</dbReference>
<keyword evidence="5" id="KW-1185">Reference proteome</keyword>
<evidence type="ECO:0000313" key="5">
    <source>
        <dbReference type="Proteomes" id="UP000826195"/>
    </source>
</evidence>
<dbReference type="PANTHER" id="PTHR24198">
    <property type="entry name" value="ANKYRIN REPEAT AND PROTEIN KINASE DOMAIN-CONTAINING PROTEIN"/>
    <property type="match status" value="1"/>
</dbReference>
<comment type="caution">
    <text evidence="4">The sequence shown here is derived from an EMBL/GenBank/DDBJ whole genome shotgun (WGS) entry which is preliminary data.</text>
</comment>
<dbReference type="EMBL" id="JAHXZJ010001864">
    <property type="protein sequence ID" value="KAH0549975.1"/>
    <property type="molecule type" value="Genomic_DNA"/>
</dbReference>
<gene>
    <name evidence="4" type="ORF">KQX54_016502</name>
</gene>
<evidence type="ECO:0008006" key="6">
    <source>
        <dbReference type="Google" id="ProtNLM"/>
    </source>
</evidence>
<reference evidence="4 5" key="1">
    <citation type="journal article" date="2021" name="J. Hered.">
        <title>A chromosome-level genome assembly of the parasitoid wasp, Cotesia glomerata (Hymenoptera: Braconidae).</title>
        <authorList>
            <person name="Pinto B.J."/>
            <person name="Weis J.J."/>
            <person name="Gamble T."/>
            <person name="Ode P.J."/>
            <person name="Paul R."/>
            <person name="Zaspel J.M."/>
        </authorList>
    </citation>
    <scope>NUCLEOTIDE SEQUENCE [LARGE SCALE GENOMIC DNA]</scope>
    <source>
        <strain evidence="4">CgM1</strain>
    </source>
</reference>
<accession>A0AAV7ICH9</accession>